<protein>
    <submittedName>
        <fullName evidence="3">CSON001074 protein</fullName>
    </submittedName>
</protein>
<accession>A0A336MIH9</accession>
<feature type="region of interest" description="Disordered" evidence="1">
    <location>
        <begin position="121"/>
        <end position="142"/>
    </location>
</feature>
<name>A0A336MIH9_CULSO</name>
<evidence type="ECO:0000256" key="1">
    <source>
        <dbReference type="SAM" id="MobiDB-lite"/>
    </source>
</evidence>
<evidence type="ECO:0000313" key="3">
    <source>
        <dbReference type="EMBL" id="SSX29251.1"/>
    </source>
</evidence>
<feature type="region of interest" description="Disordered" evidence="1">
    <location>
        <begin position="1"/>
        <end position="46"/>
    </location>
</feature>
<sequence length="158" mass="16404">MPSTIRARVGFYKQRRPWEAPRTTTTPRPGQEGGRGPTHGRPIPRNRTNANRIAITSLDNALATATAAGAVLVAEIQISPSGTATVAGSNNATTTTIIKTANNPPPGTTTVQAVAQQMRLSPLQSSHASNSTGGRDITSSGSGVMTAFSKIVQTENAK</sequence>
<organism evidence="3">
    <name type="scientific">Culicoides sonorensis</name>
    <name type="common">Biting midge</name>
    <dbReference type="NCBI Taxonomy" id="179676"/>
    <lineage>
        <taxon>Eukaryota</taxon>
        <taxon>Metazoa</taxon>
        <taxon>Ecdysozoa</taxon>
        <taxon>Arthropoda</taxon>
        <taxon>Hexapoda</taxon>
        <taxon>Insecta</taxon>
        <taxon>Pterygota</taxon>
        <taxon>Neoptera</taxon>
        <taxon>Endopterygota</taxon>
        <taxon>Diptera</taxon>
        <taxon>Nematocera</taxon>
        <taxon>Chironomoidea</taxon>
        <taxon>Ceratopogonidae</taxon>
        <taxon>Ceratopogoninae</taxon>
        <taxon>Culicoides</taxon>
        <taxon>Monoculicoides</taxon>
    </lineage>
</organism>
<dbReference type="AlphaFoldDB" id="A0A336MIH9"/>
<proteinExistence type="predicted"/>
<dbReference type="EMBL" id="UFQT01001170">
    <property type="protein sequence ID" value="SSX29251.1"/>
    <property type="molecule type" value="Genomic_DNA"/>
</dbReference>
<reference evidence="3" key="2">
    <citation type="submission" date="2018-07" db="EMBL/GenBank/DDBJ databases">
        <authorList>
            <person name="Quirk P.G."/>
            <person name="Krulwich T.A."/>
        </authorList>
    </citation>
    <scope>NUCLEOTIDE SEQUENCE</scope>
</reference>
<evidence type="ECO:0000313" key="2">
    <source>
        <dbReference type="EMBL" id="SSX09349.1"/>
    </source>
</evidence>
<gene>
    <name evidence="3" type="primary">CSON001074</name>
</gene>
<dbReference type="EMBL" id="UFQS01001170">
    <property type="protein sequence ID" value="SSX09349.1"/>
    <property type="molecule type" value="Genomic_DNA"/>
</dbReference>
<reference evidence="2" key="1">
    <citation type="submission" date="2018-04" db="EMBL/GenBank/DDBJ databases">
        <authorList>
            <person name="Go L.Y."/>
            <person name="Mitchell J.A."/>
        </authorList>
    </citation>
    <scope>NUCLEOTIDE SEQUENCE</scope>
    <source>
        <tissue evidence="2">Whole organism</tissue>
    </source>
</reference>
<dbReference type="VEuPathDB" id="VectorBase:CSON001074"/>